<proteinExistence type="inferred from homology"/>
<dbReference type="GO" id="GO:0008234">
    <property type="term" value="F:cysteine-type peptidase activity"/>
    <property type="evidence" value="ECO:0007669"/>
    <property type="project" value="InterPro"/>
</dbReference>
<dbReference type="InterPro" id="IPR025660">
    <property type="entry name" value="Pept_his_AS"/>
</dbReference>
<dbReference type="InterPro" id="IPR038765">
    <property type="entry name" value="Papain-like_cys_pep_sf"/>
</dbReference>
<gene>
    <name evidence="3" type="ORF">PXEA_LOCUS14853</name>
</gene>
<evidence type="ECO:0000313" key="3">
    <source>
        <dbReference type="EMBL" id="VEL21413.1"/>
    </source>
</evidence>
<feature type="domain" description="Peptidase C1A papain C-terminal" evidence="2">
    <location>
        <begin position="1"/>
        <end position="212"/>
    </location>
</feature>
<accession>A0A448WVR5</accession>
<name>A0A448WVR5_9PLAT</name>
<dbReference type="PANTHER" id="PTHR12411">
    <property type="entry name" value="CYSTEINE PROTEASE FAMILY C1-RELATED"/>
    <property type="match status" value="1"/>
</dbReference>
<dbReference type="OrthoDB" id="640249at2759"/>
<evidence type="ECO:0000259" key="2">
    <source>
        <dbReference type="SMART" id="SM00645"/>
    </source>
</evidence>
<evidence type="ECO:0000313" key="4">
    <source>
        <dbReference type="Proteomes" id="UP000784294"/>
    </source>
</evidence>
<keyword evidence="4" id="KW-1185">Reference proteome</keyword>
<dbReference type="SUPFAM" id="SSF54001">
    <property type="entry name" value="Cysteine proteinases"/>
    <property type="match status" value="1"/>
</dbReference>
<organism evidence="3 4">
    <name type="scientific">Protopolystoma xenopodis</name>
    <dbReference type="NCBI Taxonomy" id="117903"/>
    <lineage>
        <taxon>Eukaryota</taxon>
        <taxon>Metazoa</taxon>
        <taxon>Spiralia</taxon>
        <taxon>Lophotrochozoa</taxon>
        <taxon>Platyhelminthes</taxon>
        <taxon>Monogenea</taxon>
        <taxon>Polyopisthocotylea</taxon>
        <taxon>Polystomatidea</taxon>
        <taxon>Polystomatidae</taxon>
        <taxon>Protopolystoma</taxon>
    </lineage>
</organism>
<reference evidence="3" key="1">
    <citation type="submission" date="2018-11" db="EMBL/GenBank/DDBJ databases">
        <authorList>
            <consortium name="Pathogen Informatics"/>
        </authorList>
    </citation>
    <scope>NUCLEOTIDE SEQUENCE</scope>
</reference>
<dbReference type="Pfam" id="PF00112">
    <property type="entry name" value="Peptidase_C1"/>
    <property type="match status" value="1"/>
</dbReference>
<comment type="similarity">
    <text evidence="1">Belongs to the peptidase C1 family.</text>
</comment>
<dbReference type="PROSITE" id="PS00639">
    <property type="entry name" value="THIOL_PROTEASE_HIS"/>
    <property type="match status" value="1"/>
</dbReference>
<protein>
    <recommendedName>
        <fullName evidence="2">Peptidase C1A papain C-terminal domain-containing protein</fullName>
    </recommendedName>
</protein>
<dbReference type="SMART" id="SM00645">
    <property type="entry name" value="Pept_C1"/>
    <property type="match status" value="1"/>
</dbReference>
<dbReference type="CDD" id="cd02620">
    <property type="entry name" value="Peptidase_C1A_CathepsinB"/>
    <property type="match status" value="1"/>
</dbReference>
<dbReference type="Gene3D" id="3.90.70.10">
    <property type="entry name" value="Cysteine proteinases"/>
    <property type="match status" value="1"/>
</dbReference>
<dbReference type="AlphaFoldDB" id="A0A448WVR5"/>
<sequence length="216" mass="23904">MTDRLCIHSDGKYHDEVSAEDLLSCCGSFCGDGCDGGYPTRAWIYWTTMGIVTGGGYESNKGCKPYGFPPCDHVGTGQLPRCNGSYATPECVRRCRKGYERSYGKDLQFGNDAYQVEGETEIMTELMNNGPMEADFLVYSDFPSYKSGVYQHLAGHYLGGHAVKLIGWGVEGGTKYWQLVNSWNDQWGDNGTFKILRGVDECEIESEVIGGTPLFE</sequence>
<comment type="caution">
    <text evidence="3">The sequence shown here is derived from an EMBL/GenBank/DDBJ whole genome shotgun (WGS) entry which is preliminary data.</text>
</comment>
<dbReference type="EMBL" id="CAAALY010051190">
    <property type="protein sequence ID" value="VEL21413.1"/>
    <property type="molecule type" value="Genomic_DNA"/>
</dbReference>
<dbReference type="GO" id="GO:0006508">
    <property type="term" value="P:proteolysis"/>
    <property type="evidence" value="ECO:0007669"/>
    <property type="project" value="InterPro"/>
</dbReference>
<evidence type="ECO:0000256" key="1">
    <source>
        <dbReference type="ARBA" id="ARBA00008455"/>
    </source>
</evidence>
<dbReference type="InterPro" id="IPR013128">
    <property type="entry name" value="Peptidase_C1A"/>
</dbReference>
<dbReference type="InterPro" id="IPR000668">
    <property type="entry name" value="Peptidase_C1A_C"/>
</dbReference>
<dbReference type="Proteomes" id="UP000784294">
    <property type="component" value="Unassembled WGS sequence"/>
</dbReference>